<dbReference type="SUPFAM" id="SSF54001">
    <property type="entry name" value="Cysteine proteinases"/>
    <property type="match status" value="1"/>
</dbReference>
<evidence type="ECO:0000313" key="8">
    <source>
        <dbReference type="Proteomes" id="UP000831189"/>
    </source>
</evidence>
<sequence length="215" mass="23937">MRQRLVPLMPLMLVTLLTACAVQPEQVERPMVPEGFEFDLTAYTSQSDVTDQAATDEPTEQQLREFADDQRYQLPALADSVLERGFKLVGTPYRYGGSSTRTGFDCSGFVGFVFRKEAGLELPRSTREMIELDAPQVSRSELEPGDVVFFNNRGRGRVSHAGIYIGDDQFIHSSSSRSGGVRVDSLDDTYWRASFMQAKRVLAMTSDSTSAPAHH</sequence>
<keyword evidence="3" id="KW-0378">Hydrolase</keyword>
<evidence type="ECO:0000256" key="4">
    <source>
        <dbReference type="ARBA" id="ARBA00022807"/>
    </source>
</evidence>
<dbReference type="InterPro" id="IPR038765">
    <property type="entry name" value="Papain-like_cys_pep_sf"/>
</dbReference>
<evidence type="ECO:0000256" key="1">
    <source>
        <dbReference type="ARBA" id="ARBA00007074"/>
    </source>
</evidence>
<protein>
    <submittedName>
        <fullName evidence="7">C40 family peptidase</fullName>
    </submittedName>
</protein>
<evidence type="ECO:0000256" key="2">
    <source>
        <dbReference type="ARBA" id="ARBA00022670"/>
    </source>
</evidence>
<feature type="signal peptide" evidence="5">
    <location>
        <begin position="1"/>
        <end position="21"/>
    </location>
</feature>
<dbReference type="Pfam" id="PF00877">
    <property type="entry name" value="NLPC_P60"/>
    <property type="match status" value="1"/>
</dbReference>
<dbReference type="PANTHER" id="PTHR47053">
    <property type="entry name" value="MUREIN DD-ENDOPEPTIDASE MEPH-RELATED"/>
    <property type="match status" value="1"/>
</dbReference>
<dbReference type="EMBL" id="CP096208">
    <property type="protein sequence ID" value="UPQ84227.1"/>
    <property type="molecule type" value="Genomic_DNA"/>
</dbReference>
<dbReference type="InterPro" id="IPR051202">
    <property type="entry name" value="Peptidase_C40"/>
</dbReference>
<evidence type="ECO:0000259" key="6">
    <source>
        <dbReference type="PROSITE" id="PS51935"/>
    </source>
</evidence>
<keyword evidence="5" id="KW-0732">Signal</keyword>
<accession>A0ABY4KTP0</accession>
<keyword evidence="4" id="KW-0788">Thiol protease</keyword>
<organism evidence="7 8">
    <name type="scientific">Pseudomonas knackmussii</name>
    <dbReference type="NCBI Taxonomy" id="65741"/>
    <lineage>
        <taxon>Bacteria</taxon>
        <taxon>Pseudomonadati</taxon>
        <taxon>Pseudomonadota</taxon>
        <taxon>Gammaproteobacteria</taxon>
        <taxon>Pseudomonadales</taxon>
        <taxon>Pseudomonadaceae</taxon>
        <taxon>Pseudomonas</taxon>
    </lineage>
</organism>
<evidence type="ECO:0000256" key="5">
    <source>
        <dbReference type="SAM" id="SignalP"/>
    </source>
</evidence>
<dbReference type="PROSITE" id="PS51257">
    <property type="entry name" value="PROKAR_LIPOPROTEIN"/>
    <property type="match status" value="1"/>
</dbReference>
<feature type="chain" id="PRO_5046250087" evidence="5">
    <location>
        <begin position="22"/>
        <end position="215"/>
    </location>
</feature>
<dbReference type="PROSITE" id="PS51935">
    <property type="entry name" value="NLPC_P60"/>
    <property type="match status" value="1"/>
</dbReference>
<gene>
    <name evidence="7" type="ORF">M0M42_07510</name>
</gene>
<keyword evidence="2" id="KW-0645">Protease</keyword>
<dbReference type="Proteomes" id="UP000831189">
    <property type="component" value="Chromosome"/>
</dbReference>
<reference evidence="7 8" key="1">
    <citation type="submission" date="2022-04" db="EMBL/GenBank/DDBJ databases">
        <title>Pseudomonas knackmussii B09-2.</title>
        <authorList>
            <person name="Deng Y."/>
        </authorList>
    </citation>
    <scope>NUCLEOTIDE SEQUENCE [LARGE SCALE GENOMIC DNA]</scope>
    <source>
        <strain evidence="7 8">B09-2</strain>
    </source>
</reference>
<evidence type="ECO:0000256" key="3">
    <source>
        <dbReference type="ARBA" id="ARBA00022801"/>
    </source>
</evidence>
<dbReference type="PANTHER" id="PTHR47053:SF1">
    <property type="entry name" value="MUREIN DD-ENDOPEPTIDASE MEPH-RELATED"/>
    <property type="match status" value="1"/>
</dbReference>
<proteinExistence type="inferred from homology"/>
<comment type="similarity">
    <text evidence="1">Belongs to the peptidase C40 family.</text>
</comment>
<name>A0ABY4KTP0_9PSED</name>
<keyword evidence="8" id="KW-1185">Reference proteome</keyword>
<dbReference type="Gene3D" id="3.90.1720.10">
    <property type="entry name" value="endopeptidase domain like (from Nostoc punctiforme)"/>
    <property type="match status" value="1"/>
</dbReference>
<feature type="domain" description="NlpC/P60" evidence="6">
    <location>
        <begin position="75"/>
        <end position="202"/>
    </location>
</feature>
<dbReference type="InterPro" id="IPR000064">
    <property type="entry name" value="NLP_P60_dom"/>
</dbReference>
<evidence type="ECO:0000313" key="7">
    <source>
        <dbReference type="EMBL" id="UPQ84227.1"/>
    </source>
</evidence>